<comment type="caution">
    <text evidence="1">The sequence shown here is derived from an EMBL/GenBank/DDBJ whole genome shotgun (WGS) entry which is preliminary data.</text>
</comment>
<sequence>MKNLIVIFFLFPLCSFGQILNGEYLSTLMIQSTIIEDEDKVGNNIIVESIASDVINGSYNMVKHTLISFKFNKNTVEIRDLVLDKFITTKYTQTGNQISLIDNFEGNYHLQDSDEFITLVQKVDDSTSIIIYLVKLPSKHSLMKREALIEGTLKVNDEKTRINNTELGLDFGTSQALGKWEYESNRVTYSGLEIYYLKNVYQNPVPVFIVNKSTENRMSGTLIVYDNRKEPSKRLMKYKFQIK</sequence>
<keyword evidence="2" id="KW-1185">Reference proteome</keyword>
<proteinExistence type="predicted"/>
<dbReference type="EMBL" id="JABAIL010000023">
    <property type="protein sequence ID" value="NLR95044.1"/>
    <property type="molecule type" value="Genomic_DNA"/>
</dbReference>
<reference evidence="1 2" key="1">
    <citation type="submission" date="2020-04" db="EMBL/GenBank/DDBJ databases">
        <title>Flammeovirga sp. SR4, a novel species isolated from seawater.</title>
        <authorList>
            <person name="Wang X."/>
        </authorList>
    </citation>
    <scope>NUCLEOTIDE SEQUENCE [LARGE SCALE GENOMIC DNA]</scope>
    <source>
        <strain evidence="1 2">SR4</strain>
    </source>
</reference>
<dbReference type="AlphaFoldDB" id="A0A7X8XZC2"/>
<organism evidence="1 2">
    <name type="scientific">Flammeovirga agarivorans</name>
    <dbReference type="NCBI Taxonomy" id="2726742"/>
    <lineage>
        <taxon>Bacteria</taxon>
        <taxon>Pseudomonadati</taxon>
        <taxon>Bacteroidota</taxon>
        <taxon>Cytophagia</taxon>
        <taxon>Cytophagales</taxon>
        <taxon>Flammeovirgaceae</taxon>
        <taxon>Flammeovirga</taxon>
    </lineage>
</organism>
<evidence type="ECO:0000313" key="1">
    <source>
        <dbReference type="EMBL" id="NLR95044.1"/>
    </source>
</evidence>
<protein>
    <submittedName>
        <fullName evidence="1">Uncharacterized protein</fullName>
    </submittedName>
</protein>
<accession>A0A7X8XZC2</accession>
<name>A0A7X8XZC2_9BACT</name>
<dbReference type="Proteomes" id="UP000585050">
    <property type="component" value="Unassembled WGS sequence"/>
</dbReference>
<gene>
    <name evidence="1" type="ORF">HGP29_27840</name>
</gene>
<evidence type="ECO:0000313" key="2">
    <source>
        <dbReference type="Proteomes" id="UP000585050"/>
    </source>
</evidence>
<dbReference type="RefSeq" id="WP_168885749.1">
    <property type="nucleotide sequence ID" value="NZ_JABAIL010000023.1"/>
</dbReference>